<evidence type="ECO:0000256" key="3">
    <source>
        <dbReference type="ARBA" id="ARBA00022794"/>
    </source>
</evidence>
<dbReference type="Pfam" id="PF07162">
    <property type="entry name" value="B9-C2"/>
    <property type="match status" value="1"/>
</dbReference>
<dbReference type="InterPro" id="IPR010796">
    <property type="entry name" value="C2_B9-type_dom"/>
</dbReference>
<comment type="caution">
    <text evidence="8">The sequence shown here is derived from an EMBL/GenBank/DDBJ whole genome shotgun (WGS) entry which is preliminary data.</text>
</comment>
<dbReference type="OrthoDB" id="184109at2759"/>
<organism evidence="8 9">
    <name type="scientific">Dimorphilus gyrociliatus</name>
    <dbReference type="NCBI Taxonomy" id="2664684"/>
    <lineage>
        <taxon>Eukaryota</taxon>
        <taxon>Metazoa</taxon>
        <taxon>Spiralia</taxon>
        <taxon>Lophotrochozoa</taxon>
        <taxon>Annelida</taxon>
        <taxon>Polychaeta</taxon>
        <taxon>Polychaeta incertae sedis</taxon>
        <taxon>Dinophilidae</taxon>
        <taxon>Dimorphilus</taxon>
    </lineage>
</organism>
<dbReference type="GO" id="GO:0016702">
    <property type="term" value="F:oxidoreductase activity, acting on single donors with incorporation of molecular oxygen, incorporation of two atoms of oxygen"/>
    <property type="evidence" value="ECO:0007669"/>
    <property type="project" value="InterPro"/>
</dbReference>
<sequence>MAEVPEVHIIGQVVGASGFPNHNLFCKWSIHSGAAWKKLAGLREGQTQVDLPQNEEMAYWLHPIDVHFATKGLQGWPKFRFEVWHQDNYGRVDLFSYGFCHIPTTPGMHKIECPTWRPAGTWRDDITQMFLGGGHQLLRDDTVSNVAERIHLKTETMGKVHLEIGVILRRFSKYGIEC</sequence>
<proteinExistence type="inferred from homology"/>
<dbReference type="SUPFAM" id="SSF49482">
    <property type="entry name" value="Aromatic compound dioxygenase"/>
    <property type="match status" value="1"/>
</dbReference>
<keyword evidence="2" id="KW-0963">Cytoplasm</keyword>
<keyword evidence="4" id="KW-0206">Cytoskeleton</keyword>
<evidence type="ECO:0000256" key="6">
    <source>
        <dbReference type="ARBA" id="ARBA00038411"/>
    </source>
</evidence>
<dbReference type="PROSITE" id="PS51381">
    <property type="entry name" value="C2_B9"/>
    <property type="match status" value="1"/>
</dbReference>
<evidence type="ECO:0000256" key="2">
    <source>
        <dbReference type="ARBA" id="ARBA00022490"/>
    </source>
</evidence>
<evidence type="ECO:0000256" key="1">
    <source>
        <dbReference type="ARBA" id="ARBA00004120"/>
    </source>
</evidence>
<dbReference type="EMBL" id="CAJFCJ010000019">
    <property type="protein sequence ID" value="CAD5123082.1"/>
    <property type="molecule type" value="Genomic_DNA"/>
</dbReference>
<keyword evidence="3" id="KW-0970">Cilium biogenesis/degradation</keyword>
<keyword evidence="5" id="KW-0966">Cell projection</keyword>
<protein>
    <recommendedName>
        <fullName evidence="7">B9 domain-containing protein 2</fullName>
    </recommendedName>
</protein>
<evidence type="ECO:0000256" key="7">
    <source>
        <dbReference type="ARBA" id="ARBA00039272"/>
    </source>
</evidence>
<dbReference type="AlphaFoldDB" id="A0A7I8W3J8"/>
<evidence type="ECO:0000313" key="8">
    <source>
        <dbReference type="EMBL" id="CAD5123082.1"/>
    </source>
</evidence>
<name>A0A7I8W3J8_9ANNE</name>
<keyword evidence="9" id="KW-1185">Reference proteome</keyword>
<evidence type="ECO:0000313" key="9">
    <source>
        <dbReference type="Proteomes" id="UP000549394"/>
    </source>
</evidence>
<dbReference type="Proteomes" id="UP000549394">
    <property type="component" value="Unassembled WGS sequence"/>
</dbReference>
<evidence type="ECO:0000256" key="5">
    <source>
        <dbReference type="ARBA" id="ARBA00023273"/>
    </source>
</evidence>
<dbReference type="InterPro" id="IPR015889">
    <property type="entry name" value="Intradiol_dOase_core"/>
</dbReference>
<comment type="subcellular location">
    <subcellularLocation>
        <location evidence="1">Cytoplasm</location>
        <location evidence="1">Cytoskeleton</location>
        <location evidence="1">Cilium basal body</location>
    </subcellularLocation>
</comment>
<dbReference type="GO" id="GO:0005506">
    <property type="term" value="F:iron ion binding"/>
    <property type="evidence" value="ECO:0007669"/>
    <property type="project" value="InterPro"/>
</dbReference>
<dbReference type="GO" id="GO:0036038">
    <property type="term" value="C:MKS complex"/>
    <property type="evidence" value="ECO:0007669"/>
    <property type="project" value="TreeGrafter"/>
</dbReference>
<dbReference type="GO" id="GO:0060271">
    <property type="term" value="P:cilium assembly"/>
    <property type="evidence" value="ECO:0007669"/>
    <property type="project" value="TreeGrafter"/>
</dbReference>
<dbReference type="PANTHER" id="PTHR12968:SF2">
    <property type="entry name" value="B9 DOMAIN-CONTAINING PROTEIN 2"/>
    <property type="match status" value="1"/>
</dbReference>
<dbReference type="PANTHER" id="PTHR12968">
    <property type="entry name" value="B9 DOMAIN-CONTAINING"/>
    <property type="match status" value="1"/>
</dbReference>
<evidence type="ECO:0000256" key="4">
    <source>
        <dbReference type="ARBA" id="ARBA00023212"/>
    </source>
</evidence>
<accession>A0A7I8W3J8</accession>
<comment type="similarity">
    <text evidence="6">Belongs to the B9D family.</text>
</comment>
<reference evidence="8 9" key="1">
    <citation type="submission" date="2020-08" db="EMBL/GenBank/DDBJ databases">
        <authorList>
            <person name="Hejnol A."/>
        </authorList>
    </citation>
    <scope>NUCLEOTIDE SEQUENCE [LARGE SCALE GENOMIC DNA]</scope>
</reference>
<gene>
    <name evidence="8" type="ORF">DGYR_LOCUS10805</name>
</gene>